<dbReference type="Proteomes" id="UP001549204">
    <property type="component" value="Unassembled WGS sequence"/>
</dbReference>
<gene>
    <name evidence="2" type="ORF">ABID19_005931</name>
</gene>
<name>A0ABV2GX42_9HYPH</name>
<proteinExistence type="predicted"/>
<comment type="caution">
    <text evidence="2">The sequence shown here is derived from an EMBL/GenBank/DDBJ whole genome shotgun (WGS) entry which is preliminary data.</text>
</comment>
<feature type="chain" id="PRO_5047065104" evidence="1">
    <location>
        <begin position="19"/>
        <end position="197"/>
    </location>
</feature>
<accession>A0ABV2GX42</accession>
<keyword evidence="1" id="KW-0732">Signal</keyword>
<reference evidence="2 3" key="1">
    <citation type="submission" date="2024-06" db="EMBL/GenBank/DDBJ databases">
        <title>Genomic Encyclopedia of Type Strains, Phase IV (KMG-IV): sequencing the most valuable type-strain genomes for metagenomic binning, comparative biology and taxonomic classification.</title>
        <authorList>
            <person name="Goeker M."/>
        </authorList>
    </citation>
    <scope>NUCLEOTIDE SEQUENCE [LARGE SCALE GENOMIC DNA]</scope>
    <source>
        <strain evidence="2 3">DSM 100022</strain>
    </source>
</reference>
<evidence type="ECO:0000256" key="1">
    <source>
        <dbReference type="SAM" id="SignalP"/>
    </source>
</evidence>
<evidence type="ECO:0000313" key="2">
    <source>
        <dbReference type="EMBL" id="MET3582869.1"/>
    </source>
</evidence>
<dbReference type="Pfam" id="PF09476">
    <property type="entry name" value="Pilus_CpaD"/>
    <property type="match status" value="1"/>
</dbReference>
<dbReference type="EMBL" id="JBEPMC010000014">
    <property type="protein sequence ID" value="MET3582869.1"/>
    <property type="molecule type" value="Genomic_DNA"/>
</dbReference>
<dbReference type="NCBIfam" id="TIGR02522">
    <property type="entry name" value="pilus_cpaD"/>
    <property type="match status" value="1"/>
</dbReference>
<organism evidence="2 3">
    <name type="scientific">Mesorhizobium robiniae</name>
    <dbReference type="NCBI Taxonomy" id="559315"/>
    <lineage>
        <taxon>Bacteria</taxon>
        <taxon>Pseudomonadati</taxon>
        <taxon>Pseudomonadota</taxon>
        <taxon>Alphaproteobacteria</taxon>
        <taxon>Hyphomicrobiales</taxon>
        <taxon>Phyllobacteriaceae</taxon>
        <taxon>Mesorhizobium</taxon>
    </lineage>
</organism>
<feature type="signal peptide" evidence="1">
    <location>
        <begin position="1"/>
        <end position="18"/>
    </location>
</feature>
<keyword evidence="3" id="KW-1185">Reference proteome</keyword>
<sequence length="197" mass="21067">MMLRIISLLVLTANIAGCTTSAPLYVDPSAQAILVRQENNVLLLQGLHAAERQRLRGFIASASRGRVDALQLLISGPSRPSAQIASQARKMGVDAYNIHLLDPSIDQNDGVSVRVEAIVYSASPPVCPSLSSPLGKDNSFDQTLGCSTRHNLVVMVNDPRDLLDNPAVRPSNGDRAAIPVAKYRTFATDKDAPEPGT</sequence>
<protein>
    <submittedName>
        <fullName evidence="2">Pilus assembly protein CpaD</fullName>
    </submittedName>
</protein>
<dbReference type="InterPro" id="IPR013361">
    <property type="entry name" value="Pilus_CpaD"/>
</dbReference>
<dbReference type="InterPro" id="IPR019027">
    <property type="entry name" value="Pilus_biogenesis_CpaD-related"/>
</dbReference>
<evidence type="ECO:0000313" key="3">
    <source>
        <dbReference type="Proteomes" id="UP001549204"/>
    </source>
</evidence>